<evidence type="ECO:0008006" key="4">
    <source>
        <dbReference type="Google" id="ProtNLM"/>
    </source>
</evidence>
<gene>
    <name evidence="2" type="ORF">BUL40_11115</name>
</gene>
<dbReference type="RefSeq" id="WP_080319331.1">
    <property type="nucleotide sequence ID" value="NZ_MTBC01000007.1"/>
</dbReference>
<evidence type="ECO:0000313" key="2">
    <source>
        <dbReference type="EMBL" id="OQD42312.1"/>
    </source>
</evidence>
<organism evidence="2 3">
    <name type="scientific">Croceivirga radicis</name>
    <dbReference type="NCBI Taxonomy" id="1929488"/>
    <lineage>
        <taxon>Bacteria</taxon>
        <taxon>Pseudomonadati</taxon>
        <taxon>Bacteroidota</taxon>
        <taxon>Flavobacteriia</taxon>
        <taxon>Flavobacteriales</taxon>
        <taxon>Flavobacteriaceae</taxon>
        <taxon>Croceivirga</taxon>
    </lineage>
</organism>
<comment type="caution">
    <text evidence="2">The sequence shown here is derived from an EMBL/GenBank/DDBJ whole genome shotgun (WGS) entry which is preliminary data.</text>
</comment>
<protein>
    <recommendedName>
        <fullName evidence="4">Lipocalin-like domain-containing protein</fullName>
    </recommendedName>
</protein>
<dbReference type="Proteomes" id="UP000191680">
    <property type="component" value="Unassembled WGS sequence"/>
</dbReference>
<evidence type="ECO:0000313" key="3">
    <source>
        <dbReference type="Proteomes" id="UP000191680"/>
    </source>
</evidence>
<sequence>MFKKIFFLSLILLAYGCSQSIDAEKLQNLNGYWEISEVVFANGESKTYSVNTLVDFIVIKDMKGTRTKVAPDLSGNFRTNGDTEVFEIIPKDDTFLLSYKKEQNQWEEELKTLETDSFSVKNEDGKIYVYQRFEPINVNP</sequence>
<feature type="signal peptide" evidence="1">
    <location>
        <begin position="1"/>
        <end position="23"/>
    </location>
</feature>
<dbReference type="EMBL" id="MTBC01000007">
    <property type="protein sequence ID" value="OQD42312.1"/>
    <property type="molecule type" value="Genomic_DNA"/>
</dbReference>
<dbReference type="AlphaFoldDB" id="A0A1V6LQ68"/>
<accession>A0A1V6LQ68</accession>
<evidence type="ECO:0000256" key="1">
    <source>
        <dbReference type="SAM" id="SignalP"/>
    </source>
</evidence>
<proteinExistence type="predicted"/>
<name>A0A1V6LQ68_9FLAO</name>
<keyword evidence="3" id="KW-1185">Reference proteome</keyword>
<dbReference type="PROSITE" id="PS51257">
    <property type="entry name" value="PROKAR_LIPOPROTEIN"/>
    <property type="match status" value="1"/>
</dbReference>
<feature type="chain" id="PRO_5013116567" description="Lipocalin-like domain-containing protein" evidence="1">
    <location>
        <begin position="24"/>
        <end position="140"/>
    </location>
</feature>
<reference evidence="2 3" key="1">
    <citation type="submission" date="2016-12" db="EMBL/GenBank/DDBJ databases">
        <authorList>
            <person name="Song W.-J."/>
            <person name="Kurnit D.M."/>
        </authorList>
    </citation>
    <scope>NUCLEOTIDE SEQUENCE [LARGE SCALE GENOMIC DNA]</scope>
    <source>
        <strain evidence="2 3">HSG9</strain>
    </source>
</reference>
<dbReference type="OrthoDB" id="1143855at2"/>
<keyword evidence="1" id="KW-0732">Signal</keyword>